<keyword evidence="7 10" id="KW-0573">Peptidoglycan synthesis</keyword>
<dbReference type="PROSITE" id="PS50005">
    <property type="entry name" value="TPR"/>
    <property type="match status" value="1"/>
</dbReference>
<evidence type="ECO:0000256" key="3">
    <source>
        <dbReference type="ARBA" id="ARBA00022676"/>
    </source>
</evidence>
<feature type="domain" description="L,D-TPase catalytic" evidence="12">
    <location>
        <begin position="349"/>
        <end position="457"/>
    </location>
</feature>
<sequence>MIRRSQRFRHYLDDNLIRLHKNLFISPSDPQYYEKVIRYLDARSPEAHYNLGQNFRIKGNRKRALFHYKEALKTYPSPYYSAANRAVYEMNQEEAAATTALQHAGAIGDEKRKPLLPPLMKALLITLLVLNLILCALYFIDSPVKKVISSLKVWPVGAEVTYETVDKPYIMYFPPQVKQEEMEAALQKQAVALTKDDPEQNVVLYGLLSSDARDQGKTLLLTNEELIKSAVVTAQYHPGSDRTVKIRFLNSQLNQHQPLSAIGANLVRTALAAYHKEYDVYPGSVEALVQDYPQNFLSFIPVEPNSSSNVIHLAEDDSGGWVYDPFADGLDHIFYPNVSGGSEMPYEPFYINVDKQAHNLKFISGDRLLYQAAIGLGANDSTPEGDFYVQDRVIKPQGRHPNVFGDAGLGLGNIALHGTNERDSIGEDRSLGCVRLSNEDVGQLYTFVPKGMEVHIGSATRLAKGLTPVADMQELIPAEQPAIVQTPAHQIFNWLG</sequence>
<evidence type="ECO:0000313" key="14">
    <source>
        <dbReference type="Proteomes" id="UP001596044"/>
    </source>
</evidence>
<feature type="active site" description="Nucleophile" evidence="10">
    <location>
        <position position="433"/>
    </location>
</feature>
<dbReference type="Gene3D" id="1.25.40.10">
    <property type="entry name" value="Tetratricopeptide repeat domain"/>
    <property type="match status" value="1"/>
</dbReference>
<keyword evidence="11" id="KW-0472">Membrane</keyword>
<accession>A0ABW0KHS3</accession>
<reference evidence="14" key="1">
    <citation type="journal article" date="2019" name="Int. J. Syst. Evol. Microbiol.">
        <title>The Global Catalogue of Microorganisms (GCM) 10K type strain sequencing project: providing services to taxonomists for standard genome sequencing and annotation.</title>
        <authorList>
            <consortium name="The Broad Institute Genomics Platform"/>
            <consortium name="The Broad Institute Genome Sequencing Center for Infectious Disease"/>
            <person name="Wu L."/>
            <person name="Ma J."/>
        </authorList>
    </citation>
    <scope>NUCLEOTIDE SEQUENCE [LARGE SCALE GENOMIC DNA]</scope>
    <source>
        <strain evidence="14">KACC 11904</strain>
    </source>
</reference>
<dbReference type="PANTHER" id="PTHR30582">
    <property type="entry name" value="L,D-TRANSPEPTIDASE"/>
    <property type="match status" value="1"/>
</dbReference>
<evidence type="ECO:0000256" key="11">
    <source>
        <dbReference type="SAM" id="Phobius"/>
    </source>
</evidence>
<feature type="active site" description="Proton donor/acceptor" evidence="10">
    <location>
        <position position="417"/>
    </location>
</feature>
<dbReference type="SUPFAM" id="SSF141523">
    <property type="entry name" value="L,D-transpeptidase catalytic domain-like"/>
    <property type="match status" value="1"/>
</dbReference>
<evidence type="ECO:0000313" key="13">
    <source>
        <dbReference type="EMBL" id="MFC5452983.1"/>
    </source>
</evidence>
<evidence type="ECO:0000256" key="10">
    <source>
        <dbReference type="PROSITE-ProRule" id="PRU01373"/>
    </source>
</evidence>
<evidence type="ECO:0000256" key="8">
    <source>
        <dbReference type="ARBA" id="ARBA00023316"/>
    </source>
</evidence>
<organism evidence="13 14">
    <name type="scientific">Paenibacillus aestuarii</name>
    <dbReference type="NCBI Taxonomy" id="516965"/>
    <lineage>
        <taxon>Bacteria</taxon>
        <taxon>Bacillati</taxon>
        <taxon>Bacillota</taxon>
        <taxon>Bacilli</taxon>
        <taxon>Bacillales</taxon>
        <taxon>Paenibacillaceae</taxon>
        <taxon>Paenibacillus</taxon>
    </lineage>
</organism>
<comment type="pathway">
    <text evidence="1 10">Cell wall biogenesis; peptidoglycan biosynthesis.</text>
</comment>
<dbReference type="SUPFAM" id="SSF48452">
    <property type="entry name" value="TPR-like"/>
    <property type="match status" value="1"/>
</dbReference>
<dbReference type="PANTHER" id="PTHR30582:SF24">
    <property type="entry name" value="L,D-TRANSPEPTIDASE ERFK_SRFK-RELATED"/>
    <property type="match status" value="1"/>
</dbReference>
<evidence type="ECO:0000256" key="7">
    <source>
        <dbReference type="ARBA" id="ARBA00022984"/>
    </source>
</evidence>
<evidence type="ECO:0000256" key="1">
    <source>
        <dbReference type="ARBA" id="ARBA00004752"/>
    </source>
</evidence>
<name>A0ABW0KHS3_9BACL</name>
<evidence type="ECO:0000256" key="2">
    <source>
        <dbReference type="ARBA" id="ARBA00005992"/>
    </source>
</evidence>
<feature type="transmembrane region" description="Helical" evidence="11">
    <location>
        <begin position="122"/>
        <end position="140"/>
    </location>
</feature>
<evidence type="ECO:0000259" key="12">
    <source>
        <dbReference type="PROSITE" id="PS52029"/>
    </source>
</evidence>
<dbReference type="InterPro" id="IPR019734">
    <property type="entry name" value="TPR_rpt"/>
</dbReference>
<dbReference type="Pfam" id="PF03734">
    <property type="entry name" value="YkuD"/>
    <property type="match status" value="1"/>
</dbReference>
<dbReference type="InterPro" id="IPR005490">
    <property type="entry name" value="LD_TPept_cat_dom"/>
</dbReference>
<keyword evidence="4" id="KW-0808">Transferase</keyword>
<evidence type="ECO:0000256" key="6">
    <source>
        <dbReference type="ARBA" id="ARBA00022960"/>
    </source>
</evidence>
<dbReference type="SMART" id="SM00028">
    <property type="entry name" value="TPR"/>
    <property type="match status" value="1"/>
</dbReference>
<comment type="similarity">
    <text evidence="2">Belongs to the YkuD family.</text>
</comment>
<keyword evidence="6 10" id="KW-0133">Cell shape</keyword>
<proteinExistence type="inferred from homology"/>
<keyword evidence="11" id="KW-1133">Transmembrane helix</keyword>
<keyword evidence="8 10" id="KW-0961">Cell wall biogenesis/degradation</keyword>
<dbReference type="EMBL" id="JBHSMJ010000065">
    <property type="protein sequence ID" value="MFC5452983.1"/>
    <property type="molecule type" value="Genomic_DNA"/>
</dbReference>
<dbReference type="Gene3D" id="2.40.440.10">
    <property type="entry name" value="L,D-transpeptidase catalytic domain-like"/>
    <property type="match status" value="1"/>
</dbReference>
<dbReference type="PROSITE" id="PS52029">
    <property type="entry name" value="LD_TPASE"/>
    <property type="match status" value="1"/>
</dbReference>
<dbReference type="InterPro" id="IPR011990">
    <property type="entry name" value="TPR-like_helical_dom_sf"/>
</dbReference>
<keyword evidence="14" id="KW-1185">Reference proteome</keyword>
<gene>
    <name evidence="13" type="ORF">ACFPOG_32745</name>
</gene>
<keyword evidence="9" id="KW-0802">TPR repeat</keyword>
<keyword evidence="5" id="KW-0378">Hydrolase</keyword>
<keyword evidence="3" id="KW-0328">Glycosyltransferase</keyword>
<feature type="repeat" description="TPR" evidence="9">
    <location>
        <begin position="45"/>
        <end position="78"/>
    </location>
</feature>
<comment type="caution">
    <text evidence="13">The sequence shown here is derived from an EMBL/GenBank/DDBJ whole genome shotgun (WGS) entry which is preliminary data.</text>
</comment>
<evidence type="ECO:0000256" key="4">
    <source>
        <dbReference type="ARBA" id="ARBA00022679"/>
    </source>
</evidence>
<dbReference type="InterPro" id="IPR038063">
    <property type="entry name" value="Transpep_catalytic_dom"/>
</dbReference>
<evidence type="ECO:0000256" key="5">
    <source>
        <dbReference type="ARBA" id="ARBA00022801"/>
    </source>
</evidence>
<dbReference type="CDD" id="cd16913">
    <property type="entry name" value="YkuD_like"/>
    <property type="match status" value="1"/>
</dbReference>
<protein>
    <submittedName>
        <fullName evidence="13">L,D-transpeptidase family protein</fullName>
    </submittedName>
</protein>
<dbReference type="Proteomes" id="UP001596044">
    <property type="component" value="Unassembled WGS sequence"/>
</dbReference>
<evidence type="ECO:0000256" key="9">
    <source>
        <dbReference type="PROSITE-ProRule" id="PRU00339"/>
    </source>
</evidence>
<keyword evidence="11" id="KW-0812">Transmembrane</keyword>
<dbReference type="InterPro" id="IPR050979">
    <property type="entry name" value="LD-transpeptidase"/>
</dbReference>
<dbReference type="RefSeq" id="WP_270879241.1">
    <property type="nucleotide sequence ID" value="NZ_JAQFVF010000023.1"/>
</dbReference>